<feature type="region of interest" description="Disordered" evidence="3">
    <location>
        <begin position="25"/>
        <end position="45"/>
    </location>
</feature>
<dbReference type="Pfam" id="PF07012">
    <property type="entry name" value="Curlin_rpt"/>
    <property type="match status" value="1"/>
</dbReference>
<dbReference type="EMBL" id="BBML01000003">
    <property type="protein sequence ID" value="GAK96906.1"/>
    <property type="molecule type" value="Genomic_DNA"/>
</dbReference>
<comment type="similarity">
    <text evidence="1">Belongs to the CsgA/CsgB family.</text>
</comment>
<dbReference type="eggNOG" id="ENOG5030D2R">
    <property type="taxonomic scope" value="Bacteria"/>
</dbReference>
<evidence type="ECO:0000256" key="2">
    <source>
        <dbReference type="ARBA" id="ARBA00022729"/>
    </source>
</evidence>
<dbReference type="AlphaFoldDB" id="A0A090QN13"/>
<evidence type="ECO:0008006" key="7">
    <source>
        <dbReference type="Google" id="ProtNLM"/>
    </source>
</evidence>
<evidence type="ECO:0000256" key="1">
    <source>
        <dbReference type="ARBA" id="ARBA00009766"/>
    </source>
</evidence>
<dbReference type="GO" id="GO:0009289">
    <property type="term" value="C:pilus"/>
    <property type="evidence" value="ECO:0007669"/>
    <property type="project" value="InterPro"/>
</dbReference>
<protein>
    <recommendedName>
        <fullName evidence="7">Curlin</fullName>
    </recommendedName>
</protein>
<gene>
    <name evidence="5" type="ORF">JCM19294_1215</name>
</gene>
<proteinExistence type="inferred from homology"/>
<accession>A0A090QN13</accession>
<reference evidence="5" key="1">
    <citation type="journal article" date="2014" name="Genome Announc.">
        <title>Draft Genome Sequences of Marine Flavobacterium Nonlabens Strains NR17, NR24, NR27, NR32, NR33, and Ara13.</title>
        <authorList>
            <person name="Nakanishi M."/>
            <person name="Meirelles P."/>
            <person name="Suzuki R."/>
            <person name="Takatani N."/>
            <person name="Mino S."/>
            <person name="Suda W."/>
            <person name="Oshima K."/>
            <person name="Hattori M."/>
            <person name="Ohkuma M."/>
            <person name="Hosokawa M."/>
            <person name="Miyashita K."/>
            <person name="Thompson F.L."/>
            <person name="Niwa A."/>
            <person name="Sawabe T."/>
            <person name="Sawabe T."/>
        </authorList>
    </citation>
    <scope>NUCLEOTIDE SEQUENCE [LARGE SCALE GENOMIC DNA]</scope>
    <source>
        <strain evidence="5">JCM 19294</strain>
    </source>
</reference>
<evidence type="ECO:0000313" key="5">
    <source>
        <dbReference type="EMBL" id="GAK96906.1"/>
    </source>
</evidence>
<evidence type="ECO:0000313" key="6">
    <source>
        <dbReference type="Proteomes" id="UP000029221"/>
    </source>
</evidence>
<evidence type="ECO:0000256" key="3">
    <source>
        <dbReference type="SAM" id="MobiDB-lite"/>
    </source>
</evidence>
<sequence length="422" mass="45127">MKLLIGIAFFLQVSILVAQNPQQVVSPGQQGYPTNNASQGGNYSSIDQKQVGSDAVVAQQGTANASFIEQTGTSVTNRNTVSVLQWGNVQPGTSGEQNYSDIKQNGAGNQYTLIQQGDMNENFGTQVGDNNKVLVQQGATIPQQAQNNLTLVNQNGSQNYAQVQQRFDNSRAQITQHNVGSAGIGNRSYTEQIANPNQSAGHTAIVSQYGDDNEAIQKQRGFIFFPNNNGNYAQIDQGDSTTAAQGNVAQQLQAGDDNEAYITQYGNDNTVFQEQWGKSNTAIASQNASSLTGDSNYIEQYQAGTHNLASATQNGSNNHAYQEQYLSHNTSIITQNGGQNGMNEAISLQRGLHNNSLIQQQASNNFASVDQVGNGHTSVIQQNQGSVTPNAGSNSAVVIQRNANVSLAGYSRRAAATRAHQF</sequence>
<dbReference type="Proteomes" id="UP000029221">
    <property type="component" value="Unassembled WGS sequence"/>
</dbReference>
<feature type="signal peptide" evidence="4">
    <location>
        <begin position="1"/>
        <end position="18"/>
    </location>
</feature>
<name>A0A090QN13_9FLAO</name>
<dbReference type="GO" id="GO:0007155">
    <property type="term" value="P:cell adhesion"/>
    <property type="evidence" value="ECO:0007669"/>
    <property type="project" value="InterPro"/>
</dbReference>
<dbReference type="STRING" id="319236.BST91_03530"/>
<keyword evidence="6" id="KW-1185">Reference proteome</keyword>
<comment type="caution">
    <text evidence="5">The sequence shown here is derived from an EMBL/GenBank/DDBJ whole genome shotgun (WGS) entry which is preliminary data.</text>
</comment>
<evidence type="ECO:0000256" key="4">
    <source>
        <dbReference type="SAM" id="SignalP"/>
    </source>
</evidence>
<dbReference type="RefSeq" id="WP_042278439.1">
    <property type="nucleotide sequence ID" value="NZ_BBML01000003.1"/>
</dbReference>
<keyword evidence="2 4" id="KW-0732">Signal</keyword>
<dbReference type="InterPro" id="IPR009742">
    <property type="entry name" value="Curlin_rpt"/>
</dbReference>
<organism evidence="5 6">
    <name type="scientific">Nonlabens tegetincola</name>
    <dbReference type="NCBI Taxonomy" id="323273"/>
    <lineage>
        <taxon>Bacteria</taxon>
        <taxon>Pseudomonadati</taxon>
        <taxon>Bacteroidota</taxon>
        <taxon>Flavobacteriia</taxon>
        <taxon>Flavobacteriales</taxon>
        <taxon>Flavobacteriaceae</taxon>
        <taxon>Nonlabens</taxon>
    </lineage>
</organism>
<feature type="chain" id="PRO_5001861910" description="Curlin" evidence="4">
    <location>
        <begin position="19"/>
        <end position="422"/>
    </location>
</feature>